<dbReference type="Pfam" id="PF07715">
    <property type="entry name" value="Plug"/>
    <property type="match status" value="1"/>
</dbReference>
<dbReference type="PANTHER" id="PTHR30069">
    <property type="entry name" value="TONB-DEPENDENT OUTER MEMBRANE RECEPTOR"/>
    <property type="match status" value="1"/>
</dbReference>
<name>A0AA90VHT1_9BACT</name>
<evidence type="ECO:0000259" key="10">
    <source>
        <dbReference type="Pfam" id="PF07715"/>
    </source>
</evidence>
<dbReference type="InterPro" id="IPR036942">
    <property type="entry name" value="Beta-barrel_TonB_sf"/>
</dbReference>
<dbReference type="Gene3D" id="2.60.40.1120">
    <property type="entry name" value="Carboxypeptidase-like, regulatory domain"/>
    <property type="match status" value="1"/>
</dbReference>
<dbReference type="GO" id="GO:0044718">
    <property type="term" value="P:siderophore transmembrane transport"/>
    <property type="evidence" value="ECO:0007669"/>
    <property type="project" value="TreeGrafter"/>
</dbReference>
<keyword evidence="6 8" id="KW-0472">Membrane</keyword>
<dbReference type="AlphaFoldDB" id="A0AA90VHT1"/>
<comment type="subcellular location">
    <subcellularLocation>
        <location evidence="1 8">Cell outer membrane</location>
        <topology evidence="1 8">Multi-pass membrane protein</topology>
    </subcellularLocation>
</comment>
<organism evidence="11 12">
    <name type="scientific">Segatella copri</name>
    <dbReference type="NCBI Taxonomy" id="165179"/>
    <lineage>
        <taxon>Bacteria</taxon>
        <taxon>Pseudomonadati</taxon>
        <taxon>Bacteroidota</taxon>
        <taxon>Bacteroidia</taxon>
        <taxon>Bacteroidales</taxon>
        <taxon>Prevotellaceae</taxon>
        <taxon>Segatella</taxon>
    </lineage>
</organism>
<dbReference type="InterPro" id="IPR008969">
    <property type="entry name" value="CarboxyPept-like_regulatory"/>
</dbReference>
<dbReference type="InterPro" id="IPR023997">
    <property type="entry name" value="TonB-dep_OMP_SusC/RagA_CS"/>
</dbReference>
<dbReference type="NCBIfam" id="TIGR04057">
    <property type="entry name" value="SusC_RagA_signa"/>
    <property type="match status" value="1"/>
</dbReference>
<keyword evidence="4 8" id="KW-0812">Transmembrane</keyword>
<keyword evidence="7 8" id="KW-0998">Cell outer membrane</keyword>
<evidence type="ECO:0000256" key="4">
    <source>
        <dbReference type="ARBA" id="ARBA00022692"/>
    </source>
</evidence>
<keyword evidence="11" id="KW-0675">Receptor</keyword>
<dbReference type="InterPro" id="IPR039426">
    <property type="entry name" value="TonB-dep_rcpt-like"/>
</dbReference>
<dbReference type="PROSITE" id="PS00018">
    <property type="entry name" value="EF_HAND_1"/>
    <property type="match status" value="1"/>
</dbReference>
<dbReference type="GO" id="GO:0009279">
    <property type="term" value="C:cell outer membrane"/>
    <property type="evidence" value="ECO:0007669"/>
    <property type="project" value="UniProtKB-SubCell"/>
</dbReference>
<dbReference type="InterPro" id="IPR023996">
    <property type="entry name" value="TonB-dep_OMP_SusC/RagA"/>
</dbReference>
<reference evidence="12" key="1">
    <citation type="submission" date="2019-09" db="EMBL/GenBank/DDBJ databases">
        <title>Distinct polysaccharide growth profiles of human intestinal Prevotella copri isolates.</title>
        <authorList>
            <person name="Fehlner-Peach H."/>
            <person name="Magnabosco C."/>
            <person name="Raghavan V."/>
            <person name="Scher J.U."/>
            <person name="Tett A."/>
            <person name="Cox L.M."/>
            <person name="Gottsegen C."/>
            <person name="Watters A."/>
            <person name="Wiltshire- Gordon J.D."/>
            <person name="Segata N."/>
            <person name="Bonneau R."/>
            <person name="Littman D.R."/>
        </authorList>
    </citation>
    <scope>NUCLEOTIDE SEQUENCE [LARGE SCALE GENOMIC DNA]</scope>
    <source>
        <strain evidence="12">iA624</strain>
    </source>
</reference>
<proteinExistence type="inferred from homology"/>
<dbReference type="PROSITE" id="PS52016">
    <property type="entry name" value="TONB_DEPENDENT_REC_3"/>
    <property type="match status" value="1"/>
</dbReference>
<dbReference type="EMBL" id="VZBP01000155">
    <property type="protein sequence ID" value="MQO10482.1"/>
    <property type="molecule type" value="Genomic_DNA"/>
</dbReference>
<evidence type="ECO:0000313" key="11">
    <source>
        <dbReference type="EMBL" id="MQO10482.1"/>
    </source>
</evidence>
<evidence type="ECO:0000256" key="9">
    <source>
        <dbReference type="SAM" id="SignalP"/>
    </source>
</evidence>
<feature type="chain" id="PRO_5041638428" evidence="9">
    <location>
        <begin position="22"/>
        <end position="1098"/>
    </location>
</feature>
<evidence type="ECO:0000256" key="1">
    <source>
        <dbReference type="ARBA" id="ARBA00004571"/>
    </source>
</evidence>
<dbReference type="Pfam" id="PF13715">
    <property type="entry name" value="CarbopepD_reg_2"/>
    <property type="match status" value="1"/>
</dbReference>
<dbReference type="Gene3D" id="2.40.170.20">
    <property type="entry name" value="TonB-dependent receptor, beta-barrel domain"/>
    <property type="match status" value="1"/>
</dbReference>
<feature type="signal peptide" evidence="9">
    <location>
        <begin position="1"/>
        <end position="21"/>
    </location>
</feature>
<dbReference type="NCBIfam" id="TIGR04056">
    <property type="entry name" value="OMP_RagA_SusC"/>
    <property type="match status" value="1"/>
</dbReference>
<evidence type="ECO:0000256" key="8">
    <source>
        <dbReference type="PROSITE-ProRule" id="PRU01360"/>
    </source>
</evidence>
<dbReference type="Gene3D" id="2.170.130.10">
    <property type="entry name" value="TonB-dependent receptor, plug domain"/>
    <property type="match status" value="1"/>
</dbReference>
<protein>
    <submittedName>
        <fullName evidence="11">TonB-dependent receptor</fullName>
    </submittedName>
</protein>
<evidence type="ECO:0000313" key="12">
    <source>
        <dbReference type="Proteomes" id="UP000405805"/>
    </source>
</evidence>
<dbReference type="InterPro" id="IPR037066">
    <property type="entry name" value="Plug_dom_sf"/>
</dbReference>
<comment type="similarity">
    <text evidence="8">Belongs to the TonB-dependent receptor family.</text>
</comment>
<dbReference type="RefSeq" id="WP_153097650.1">
    <property type="nucleotide sequence ID" value="NZ_VZBP01000155.1"/>
</dbReference>
<feature type="domain" description="TonB-dependent receptor plug" evidence="10">
    <location>
        <begin position="128"/>
        <end position="236"/>
    </location>
</feature>
<sequence length="1098" mass="121741">MDKRYLIAAALCLASSSAIQAASAATNTSLSVQQQKGNVVQGTIVDQNGEPVIGATVKVKGSKYGTVTDLDGKFTLTNVNGSIEVSYIGYKTQIVKNAKGNNLRISLQEDANALEDVVVVGYGQQKKASLTSAITQIKGEEVFKDRTVSSTAVALQGEIPGLTVTRTSTRPGSEGASFQIRGDISVNGSSSPLIIIDGVTGSLNELNSMNGNDIDNISVLKDASAAIYGSRAASGVILVTTKRGKEGKAHISYNGSISRTINGIQAPLTSSSEWLDMFYEAQYNDARVTSGASDPTTIHNNINWWIFNTFGGPSLDESDIDPETGNPTVYKGEKLFNALRSGKVLTVQNGNKIERWDPTFNIMDALYGQATSQKHNVNISGADQRFGYNLSLGYESAKSQLKPAYDGQRKWSGRLNADYKATEDLKFATNISYEKRDVQSPSTDVGQGWVDQWFWPIYNENGDPNDTFSGSRNPIGGLTRGGTYKYQLTTLRGNVSGTYDFKKFVKGLSLTGNAAYKMVEQNSQTTKYKVQYYDWVGTETGNKQAPGSMTQDNKRWENINLSALLNYQNTFAKYHNVAAMVGITAEQETNKNISLGRYKGPMFENAGIEDMNLFIGGDNNAANGGKSSWGLLSYLTRVSYNFDNRYSVEFLGRRDGSSKLSTAQRWKNFYSISGYWRISGEKWMKSLTWLNDLKLRYNYGKTGSVEGIGNYERYATVSTGSTILGISPSAHTTMWLGGMTSDQRTWETIDSHNFGLDFTLLNNRLSGSFDYFIKTNNGMFISVEYPQILGATAPKVNNGKFRARGWEFALNWRDKIGEVKYNVGINLSDVWSEVLKLTNNENVPNAGKNSNRLIGKPRNAIYVYQTDGLFQTQEEVDAFYEMYYWNADHSGPKEGNILPAPGKQITNTLRPGARKLVDINGDGKITRDDIYYAGDAAPRLSFGFKAGLEWKGIDFNAFFQGIGKQKVLRSGYLYAPWVSASIRQNKTFMGKMWSPENPNAEYAISSRDQNFNKWNYENKDVSVQNNKYIRLKSLVIGYTLPQAWTTKAGLSKLRVYFSGDDLWEWTKVKDGYDPEYGEASNNTFPFSRQLTFGLDLTF</sequence>
<dbReference type="SUPFAM" id="SSF49464">
    <property type="entry name" value="Carboxypeptidase regulatory domain-like"/>
    <property type="match status" value="1"/>
</dbReference>
<dbReference type="InterPro" id="IPR018247">
    <property type="entry name" value="EF_Hand_1_Ca_BS"/>
</dbReference>
<gene>
    <name evidence="11" type="ORF">F7D57_12330</name>
</gene>
<evidence type="ECO:0000256" key="5">
    <source>
        <dbReference type="ARBA" id="ARBA00022729"/>
    </source>
</evidence>
<dbReference type="InterPro" id="IPR012910">
    <property type="entry name" value="Plug_dom"/>
</dbReference>
<dbReference type="GO" id="GO:0015344">
    <property type="term" value="F:siderophore uptake transmembrane transporter activity"/>
    <property type="evidence" value="ECO:0007669"/>
    <property type="project" value="TreeGrafter"/>
</dbReference>
<dbReference type="Proteomes" id="UP000405805">
    <property type="component" value="Unassembled WGS sequence"/>
</dbReference>
<accession>A0AA90VHT1</accession>
<keyword evidence="2 8" id="KW-0813">Transport</keyword>
<keyword evidence="3 8" id="KW-1134">Transmembrane beta strand</keyword>
<evidence type="ECO:0000256" key="3">
    <source>
        <dbReference type="ARBA" id="ARBA00022452"/>
    </source>
</evidence>
<comment type="caution">
    <text evidence="11">The sequence shown here is derived from an EMBL/GenBank/DDBJ whole genome shotgun (WGS) entry which is preliminary data.</text>
</comment>
<dbReference type="PANTHER" id="PTHR30069:SF29">
    <property type="entry name" value="HEMOGLOBIN AND HEMOGLOBIN-HAPTOGLOBIN-BINDING PROTEIN 1-RELATED"/>
    <property type="match status" value="1"/>
</dbReference>
<evidence type="ECO:0000256" key="6">
    <source>
        <dbReference type="ARBA" id="ARBA00023136"/>
    </source>
</evidence>
<evidence type="ECO:0000256" key="7">
    <source>
        <dbReference type="ARBA" id="ARBA00023237"/>
    </source>
</evidence>
<dbReference type="SUPFAM" id="SSF56935">
    <property type="entry name" value="Porins"/>
    <property type="match status" value="1"/>
</dbReference>
<evidence type="ECO:0000256" key="2">
    <source>
        <dbReference type="ARBA" id="ARBA00022448"/>
    </source>
</evidence>
<keyword evidence="5 9" id="KW-0732">Signal</keyword>